<dbReference type="EMBL" id="AB062279">
    <property type="protein sequence ID" value="BAB55897.1"/>
    <property type="molecule type" value="Genomic_DNA"/>
</dbReference>
<dbReference type="AlphaFoldDB" id="Q93HS8"/>
<name>Q93HS8_BRAEL</name>
<sequence>MLALEAFGRVDHRHPAGTSLIETATSEFLGRIDRAAVSRAFADAAYGAYLSSAGKRIIVDKTPRYWMVLDYLDLLYPEAPHILLMRNPYAIAASLKSTWGVPLQAKSSRSVSLSSLADLMLRLPDVIASSLADLVLGLPKLAAHRDRRQTMVVQYERLAACPEEEIQRLIAGLGCDPKDTAATSTARADYLHSSSFGDRKILERRTVDEKSVDAWQVQLSVEEMQTITDLIGVELMIQLGYEAELRHAQQAGVVDKGREVTELYRQIFRMWWDLRLSKERAWSSISANPLAFGGQSRTHAPHQMRPQGTMRSIYPEPTSTKIRS</sequence>
<organism evidence="2">
    <name type="scientific">Bradyrhizobium elkanii</name>
    <dbReference type="NCBI Taxonomy" id="29448"/>
    <lineage>
        <taxon>Bacteria</taxon>
        <taxon>Pseudomonadati</taxon>
        <taxon>Pseudomonadota</taxon>
        <taxon>Alphaproteobacteria</taxon>
        <taxon>Hyphomicrobiales</taxon>
        <taxon>Nitrobacteraceae</taxon>
        <taxon>Bradyrhizobium</taxon>
    </lineage>
</organism>
<reference evidence="2" key="2">
    <citation type="journal article" date="2004" name="Appl. Environ. Microbiol.">
        <title>Bradyrhizobium elkanii rtxC gene is required for expression of symbiotic phenotypes in the final step of rhizobitoxine biosynthesis.</title>
        <authorList>
            <person name="Okazaki S."/>
            <person name="Sugawara M."/>
            <person name="Minamisawa K."/>
        </authorList>
    </citation>
    <scope>NUCLEOTIDE SEQUENCE</scope>
    <source>
        <strain evidence="2">USDA 94</strain>
    </source>
</reference>
<proteinExistence type="predicted"/>
<feature type="region of interest" description="Disordered" evidence="1">
    <location>
        <begin position="293"/>
        <end position="324"/>
    </location>
</feature>
<evidence type="ECO:0000256" key="1">
    <source>
        <dbReference type="SAM" id="MobiDB-lite"/>
    </source>
</evidence>
<dbReference type="InterPro" id="IPR027417">
    <property type="entry name" value="P-loop_NTPase"/>
</dbReference>
<dbReference type="SUPFAM" id="SSF52540">
    <property type="entry name" value="P-loop containing nucleoside triphosphate hydrolases"/>
    <property type="match status" value="1"/>
</dbReference>
<evidence type="ECO:0000313" key="2">
    <source>
        <dbReference type="EMBL" id="BAB55897.1"/>
    </source>
</evidence>
<dbReference type="Pfam" id="PF13469">
    <property type="entry name" value="Sulfotransfer_3"/>
    <property type="match status" value="1"/>
</dbReference>
<gene>
    <name evidence="2" type="primary">noeE</name>
</gene>
<dbReference type="Gene3D" id="3.40.50.300">
    <property type="entry name" value="P-loop containing nucleotide triphosphate hydrolases"/>
    <property type="match status" value="1"/>
</dbReference>
<reference evidence="2" key="1">
    <citation type="journal article" date="2001" name="Appl. Environ. Microbiol.">
        <title>DNA sequence and mutational analysis of rhizobitoxine biosynthesis genes in Bradyrhizobium elkanii.</title>
        <authorList>
            <person name="Yasuta T."/>
            <person name="Okazaki S."/>
            <person name="Mitsui H."/>
            <person name="Yuhashi K."/>
            <person name="Ezura H."/>
            <person name="Minamisawa K."/>
        </authorList>
    </citation>
    <scope>NUCLEOTIDE SEQUENCE</scope>
    <source>
        <strain evidence="2">USDA 94</strain>
    </source>
</reference>
<protein>
    <submittedName>
        <fullName evidence="2">Disrupted noeE</fullName>
    </submittedName>
</protein>
<accession>Q93HS8</accession>